<evidence type="ECO:0000256" key="4">
    <source>
        <dbReference type="SAM" id="MobiDB-lite"/>
    </source>
</evidence>
<dbReference type="AlphaFoldDB" id="A0AAU9T9P0"/>
<proteinExistence type="predicted"/>
<organism evidence="5 6">
    <name type="scientific">Thlaspi arvense</name>
    <name type="common">Field penny-cress</name>
    <dbReference type="NCBI Taxonomy" id="13288"/>
    <lineage>
        <taxon>Eukaryota</taxon>
        <taxon>Viridiplantae</taxon>
        <taxon>Streptophyta</taxon>
        <taxon>Embryophyta</taxon>
        <taxon>Tracheophyta</taxon>
        <taxon>Spermatophyta</taxon>
        <taxon>Magnoliopsida</taxon>
        <taxon>eudicotyledons</taxon>
        <taxon>Gunneridae</taxon>
        <taxon>Pentapetalae</taxon>
        <taxon>rosids</taxon>
        <taxon>malvids</taxon>
        <taxon>Brassicales</taxon>
        <taxon>Brassicaceae</taxon>
        <taxon>Thlaspideae</taxon>
        <taxon>Thlaspi</taxon>
    </lineage>
</organism>
<evidence type="ECO:0000313" key="5">
    <source>
        <dbReference type="EMBL" id="CAH2079666.1"/>
    </source>
</evidence>
<evidence type="ECO:0000256" key="2">
    <source>
        <dbReference type="ARBA" id="ARBA00023125"/>
    </source>
</evidence>
<keyword evidence="6" id="KW-1185">Reference proteome</keyword>
<sequence length="266" mass="28640">MALVNDHPNEPTYISKPNSSEDSSPENYALYQTDVAYTGGGGGGSDSSSSTMNSDHQHNQGFVFYPSNETIEDHISLMDFNTSLFLSFDHLRSFTPPASVLDGSMSNGYTGWSHNQFDSISPDSFGLSKPATNHENGDYSDPNIVNTGSRHESTSFKPAGNKRPCTGQNTQALKKPCSGTNGKAKPKATTSPKDPQSLAAKVDLVTMLEKAIGYVKFLQVQVKVLAADEFWPAQGGKAPDISQVKEAIDAILSSSQRDRIKKQIAG</sequence>
<dbReference type="GO" id="GO:0005634">
    <property type="term" value="C:nucleus"/>
    <property type="evidence" value="ECO:0007669"/>
    <property type="project" value="UniProtKB-SubCell"/>
</dbReference>
<feature type="compositionally biased region" description="Polar residues" evidence="4">
    <location>
        <begin position="15"/>
        <end position="26"/>
    </location>
</feature>
<evidence type="ECO:0000256" key="1">
    <source>
        <dbReference type="ARBA" id="ARBA00004123"/>
    </source>
</evidence>
<dbReference type="PANTHER" id="PTHR45914:SF59">
    <property type="entry name" value="TRANSCRIPTION FACTOR BHLH83-LIKE"/>
    <property type="match status" value="1"/>
</dbReference>
<evidence type="ECO:0000256" key="3">
    <source>
        <dbReference type="ARBA" id="ARBA00023242"/>
    </source>
</evidence>
<gene>
    <name evidence="5" type="ORF">TAV2_LOCUS24670</name>
</gene>
<feature type="region of interest" description="Disordered" evidence="4">
    <location>
        <begin position="133"/>
        <end position="195"/>
    </location>
</feature>
<evidence type="ECO:0000313" key="6">
    <source>
        <dbReference type="Proteomes" id="UP000836841"/>
    </source>
</evidence>
<reference evidence="5 6" key="1">
    <citation type="submission" date="2022-03" db="EMBL/GenBank/DDBJ databases">
        <authorList>
            <person name="Nunn A."/>
            <person name="Chopra R."/>
            <person name="Nunn A."/>
            <person name="Contreras Garrido A."/>
        </authorList>
    </citation>
    <scope>NUCLEOTIDE SEQUENCE [LARGE SCALE GENOMIC DNA]</scope>
</reference>
<keyword evidence="3" id="KW-0539">Nucleus</keyword>
<dbReference type="GO" id="GO:0003677">
    <property type="term" value="F:DNA binding"/>
    <property type="evidence" value="ECO:0007669"/>
    <property type="project" value="UniProtKB-KW"/>
</dbReference>
<keyword evidence="2" id="KW-0238">DNA-binding</keyword>
<accession>A0AAU9T9P0</accession>
<dbReference type="EMBL" id="OU466863">
    <property type="protein sequence ID" value="CAH2079666.1"/>
    <property type="molecule type" value="Genomic_DNA"/>
</dbReference>
<dbReference type="GO" id="GO:0003700">
    <property type="term" value="F:DNA-binding transcription factor activity"/>
    <property type="evidence" value="ECO:0007669"/>
    <property type="project" value="InterPro"/>
</dbReference>
<name>A0AAU9T9P0_THLAR</name>
<comment type="subcellular location">
    <subcellularLocation>
        <location evidence="1">Nucleus</location>
    </subcellularLocation>
</comment>
<feature type="region of interest" description="Disordered" evidence="4">
    <location>
        <begin position="1"/>
        <end position="55"/>
    </location>
</feature>
<dbReference type="Proteomes" id="UP000836841">
    <property type="component" value="Chromosome 7"/>
</dbReference>
<protein>
    <submittedName>
        <fullName evidence="5">Uncharacterized protein</fullName>
    </submittedName>
</protein>
<dbReference type="PANTHER" id="PTHR45914">
    <property type="entry name" value="TRANSCRIPTION FACTOR HEC3-RELATED"/>
    <property type="match status" value="1"/>
</dbReference>
<dbReference type="InterPro" id="IPR045843">
    <property type="entry name" value="IND-like"/>
</dbReference>